<comment type="subcellular location">
    <subcellularLocation>
        <location evidence="2">Cell junction</location>
        <location evidence="2">Focal adhesion</location>
    </subcellularLocation>
    <subcellularLocation>
        <location evidence="1">Cytoplasm</location>
        <location evidence="1">Cytoskeleton</location>
    </subcellularLocation>
</comment>
<feature type="region of interest" description="Disordered" evidence="13">
    <location>
        <begin position="31"/>
        <end position="67"/>
    </location>
</feature>
<feature type="compositionally biased region" description="Polar residues" evidence="13">
    <location>
        <begin position="1483"/>
        <end position="1503"/>
    </location>
</feature>
<feature type="compositionally biased region" description="Polar residues" evidence="13">
    <location>
        <begin position="38"/>
        <end position="60"/>
    </location>
</feature>
<feature type="region of interest" description="Disordered" evidence="13">
    <location>
        <begin position="338"/>
        <end position="378"/>
    </location>
</feature>
<evidence type="ECO:0000256" key="4">
    <source>
        <dbReference type="ARBA" id="ARBA00022553"/>
    </source>
</evidence>
<dbReference type="InterPro" id="IPR000719">
    <property type="entry name" value="Prot_kinase_dom"/>
</dbReference>
<dbReference type="Pfam" id="PF00069">
    <property type="entry name" value="Pkinase"/>
    <property type="match status" value="1"/>
</dbReference>
<evidence type="ECO:0000256" key="10">
    <source>
        <dbReference type="ARBA" id="ARBA00079357"/>
    </source>
</evidence>
<feature type="compositionally biased region" description="Polar residues" evidence="13">
    <location>
        <begin position="823"/>
        <end position="836"/>
    </location>
</feature>
<dbReference type="FunFam" id="1.10.510.10:FF:000437">
    <property type="entry name" value="Pseudopodium enriched atypical kinase 1"/>
    <property type="match status" value="1"/>
</dbReference>
<comment type="function">
    <text evidence="8">Probable catalytically inactive kinase. Scaffolding protein that regulates the cytoskeleton to control cell spreading and migration by modulating focal adhesion dynamics. Acts as a scaffold for mediating EGFR signaling.</text>
</comment>
<evidence type="ECO:0000256" key="8">
    <source>
        <dbReference type="ARBA" id="ARBA00058561"/>
    </source>
</evidence>
<feature type="compositionally biased region" description="Basic and acidic residues" evidence="13">
    <location>
        <begin position="1026"/>
        <end position="1038"/>
    </location>
</feature>
<evidence type="ECO:0000256" key="6">
    <source>
        <dbReference type="ARBA" id="ARBA00023212"/>
    </source>
</evidence>
<protein>
    <recommendedName>
        <fullName evidence="9">Inactive tyrosine-protein kinase PEAK1</fullName>
    </recommendedName>
    <alternativeName>
        <fullName evidence="10">Pseudopodium-enriched atypical kinase 1</fullName>
    </alternativeName>
    <alternativeName>
        <fullName evidence="11">Sugen kinase 269</fullName>
    </alternativeName>
    <alternativeName>
        <fullName evidence="12">Tyrosine-protein kinase SgK269</fullName>
    </alternativeName>
</protein>
<gene>
    <name evidence="15" type="primary">PEAK1</name>
    <name evidence="15" type="ORF">AV530_019337</name>
</gene>
<dbReference type="GO" id="GO:0004672">
    <property type="term" value="F:protein kinase activity"/>
    <property type="evidence" value="ECO:0007669"/>
    <property type="project" value="InterPro"/>
</dbReference>
<dbReference type="SMART" id="SM00220">
    <property type="entry name" value="S_TKc"/>
    <property type="match status" value="1"/>
</dbReference>
<keyword evidence="5" id="KW-0965">Cell junction</keyword>
<dbReference type="OrthoDB" id="9888661at2759"/>
<dbReference type="SUPFAM" id="SSF56112">
    <property type="entry name" value="Protein kinase-like (PK-like)"/>
    <property type="match status" value="1"/>
</dbReference>
<reference evidence="15 16" key="1">
    <citation type="submission" date="2016-02" db="EMBL/GenBank/DDBJ databases">
        <title>Band-tailed pigeon sequencing and assembly.</title>
        <authorList>
            <person name="Soares A.E."/>
            <person name="Novak B.J."/>
            <person name="Rice E.S."/>
            <person name="O'Connell B."/>
            <person name="Chang D."/>
            <person name="Weber S."/>
            <person name="Shapiro B."/>
        </authorList>
    </citation>
    <scope>NUCLEOTIDE SEQUENCE [LARGE SCALE GENOMIC DNA]</scope>
    <source>
        <strain evidence="15">BTP2013</strain>
        <tissue evidence="15">Blood</tissue>
    </source>
</reference>
<feature type="compositionally biased region" description="Polar residues" evidence="13">
    <location>
        <begin position="575"/>
        <end position="589"/>
    </location>
</feature>
<organism evidence="15 16">
    <name type="scientific">Patagioenas fasciata monilis</name>
    <dbReference type="NCBI Taxonomy" id="372326"/>
    <lineage>
        <taxon>Eukaryota</taxon>
        <taxon>Metazoa</taxon>
        <taxon>Chordata</taxon>
        <taxon>Craniata</taxon>
        <taxon>Vertebrata</taxon>
        <taxon>Euteleostomi</taxon>
        <taxon>Archelosauria</taxon>
        <taxon>Archosauria</taxon>
        <taxon>Dinosauria</taxon>
        <taxon>Saurischia</taxon>
        <taxon>Theropoda</taxon>
        <taxon>Coelurosauria</taxon>
        <taxon>Aves</taxon>
        <taxon>Neognathae</taxon>
        <taxon>Neoaves</taxon>
        <taxon>Columbimorphae</taxon>
        <taxon>Columbiformes</taxon>
        <taxon>Columbidae</taxon>
        <taxon>Patagioenas</taxon>
    </lineage>
</organism>
<evidence type="ECO:0000256" key="13">
    <source>
        <dbReference type="SAM" id="MobiDB-lite"/>
    </source>
</evidence>
<feature type="region of interest" description="Disordered" evidence="13">
    <location>
        <begin position="1461"/>
        <end position="1505"/>
    </location>
</feature>
<dbReference type="InterPro" id="IPR051511">
    <property type="entry name" value="MitoQC_Scaffold_Kinases"/>
</dbReference>
<evidence type="ECO:0000313" key="16">
    <source>
        <dbReference type="Proteomes" id="UP000190648"/>
    </source>
</evidence>
<keyword evidence="6" id="KW-0206">Cytoskeleton</keyword>
<evidence type="ECO:0000256" key="7">
    <source>
        <dbReference type="ARBA" id="ARBA00038349"/>
    </source>
</evidence>
<feature type="compositionally biased region" description="Low complexity" evidence="13">
    <location>
        <begin position="1043"/>
        <end position="1056"/>
    </location>
</feature>
<feature type="compositionally biased region" description="Low complexity" evidence="13">
    <location>
        <begin position="338"/>
        <end position="363"/>
    </location>
</feature>
<accession>A0A1V4JD58</accession>
<feature type="region of interest" description="Disordered" evidence="13">
    <location>
        <begin position="1026"/>
        <end position="1066"/>
    </location>
</feature>
<evidence type="ECO:0000256" key="12">
    <source>
        <dbReference type="ARBA" id="ARBA00083278"/>
    </source>
</evidence>
<feature type="domain" description="Protein kinase" evidence="14">
    <location>
        <begin position="1364"/>
        <end position="1724"/>
    </location>
</feature>
<feature type="compositionally biased region" description="Basic and acidic residues" evidence="13">
    <location>
        <begin position="908"/>
        <end position="923"/>
    </location>
</feature>
<evidence type="ECO:0000256" key="9">
    <source>
        <dbReference type="ARBA" id="ARBA00070282"/>
    </source>
</evidence>
<feature type="compositionally biased region" description="Acidic residues" evidence="13">
    <location>
        <begin position="1461"/>
        <end position="1475"/>
    </location>
</feature>
<feature type="compositionally biased region" description="Polar residues" evidence="13">
    <location>
        <begin position="759"/>
        <end position="777"/>
    </location>
</feature>
<sequence>MSACNTFTEHVWKPGECKNCFKPKSLHQLPPVSEKKTLSQGNLKSNANQSNSQRGRNTGNFRPPVAKKPTIAVKPTMMVVDGQGVCSEISTPDLCENKSVPAGWNRNKAVLNKKPLNNNNEDEIEGYSHVHRPYGNNDGVGKIPNNNNNGLTEVLKEIAGLDTTPQLSGNEMNSRETFLGRINNCYKRSLERKIPPSCMMGGMKDSHSKHVILSGSTEVISNEGGRFCYPEFSSGDESEDDAFFGSMQEEHESWDESDEELLAMEIRMRGQPRFANFRANTLSPVPFCVDKKWNTVPLRNKSLQRICAVDYDDSYDEILNGYGEETVILYGQESMQSMVSSDSTSPDSSLTEESRSGTTSSSSQKLCNGGLSPSTPQDLKLIEPEYESLCDNQLVKDVSKPPRNVPKSLETHKAVLALRLEEKDGKIAVQTDMQENKSSPDVAGQAVTINLVPVEEQAKPYRVVNMEQPVCKPYTVVDVSAAMTNECKDSPTETSESKTTSSNTSSPITPGTPVTSSAASPVRINANLKKSSAIRYQEVWTSSTSPRQKIPKVELMGNSSGPSVPPRKTSHHKSAPTSPTATNISSKTIPVKSPNLSEIKFNSYNNAGMPPFPIIIHDEPTYAKSSKNAIKVPIVINPNAYDNLAIYKSFLGTSGELSIKDKTTSVISHTYEEIETESKMTEAIGSKATEFSQAKGVTNSSECRLGSVAQKVQEFNSCLTKSQISPQRSHSSDHSSPSRVQKTTQEPAAKVDVTPEASAGSSSGRENASTVLSQIVASIQPPQSPPETPQSGPKSCSVEELYSLPPDADATKNTLVRPKSLFTSQSEIESSKTVENTAAKMQKDSLSHPVATHSPKPVRASPNTTSPKTEQAPPFPPPRSTSSPYHASNLLQRHFSNWTKPNSPTRSTEAESILHSEGRRAADAKPKRWISFKSFFRRRKTDDEEDKDKEREKGKLVGLDGTVIHMLPPPPVQRHHWFSEAKSDSSEKPSIVFMYRCEPAPAEPKADHPNTSGAESAITDVLAKDKGEMQEKSPESSEQKLGSHSSPPQIPKKIPSTSEHCGINGSPEFQDMIKRLKKALKEFPLMGNCVSEYSGQVPDDTTLEDLSPRVPRAVFVKQDNGGSASVIPVSSVRLPQGEEEKEEASVSPDFNACSATYSNLGQSRAAMIPPKQPRQPKGALDDAIAFGGLVDQETMNNLQPTPPPLPKKTILRANTEPTARDLQKQALENNLCIVANPTYDIDTNWEASSACSSVSLELKILDNESGDSLDRPIEKLRATTSATNSVSSLTTISIKDRCSNSMESLTGRRISQTKQGKGVQKPQRQALYRGIENREEVVGKIRSLHADSLKKLALKCEDLFMAGQKDQLRFGVDSWSDFRLTSDKPCCEAGDAVYYPASYAKDPLNNYAVKICKSKAKESQQYYHSLSIRQSLAINFNIQQDCGHFLAEVPVRLLPWENADAPEAEEEEQEEEEQEIEQKNRDTPSSTEASQNDSSSNQGTISKPRSRVVVITREVPYLTVADFVRESAPRHAKSPDLYERQVCLLLLQLCLGLEHLKPYHITHCDLRLENLLLVHSRPGGSPLSSESMEPSPNTACPARLIVSNFSQAKQKSHMVDPEVLRDQSRLAPEIITATQYKKCDEFQTGILIYEMLHLPNPFDENPELKEKEYTRADLPKIPCRSLYSQGLQQLASCLLNPNPSERILISEAKGILQCLLWGPREDLFHALSTSSNPARKDAVLQNWLDIKRTLLMIKFAEKSLDRDCGIILEDWLCCQYLAFATIDSLHRIVRIMQQH</sequence>
<dbReference type="STRING" id="372326.A0A1V4JD58"/>
<dbReference type="PANTHER" id="PTHR22972">
    <property type="entry name" value="SERINE/THREONINE PROTEIN KINASE"/>
    <property type="match status" value="1"/>
</dbReference>
<keyword evidence="15" id="KW-0808">Transferase</keyword>
<dbReference type="PROSITE" id="PS00109">
    <property type="entry name" value="PROTEIN_KINASE_TYR"/>
    <property type="match status" value="1"/>
</dbReference>
<keyword evidence="3" id="KW-0963">Cytoplasm</keyword>
<feature type="compositionally biased region" description="Low complexity" evidence="13">
    <location>
        <begin position="725"/>
        <end position="739"/>
    </location>
</feature>
<evidence type="ECO:0000259" key="14">
    <source>
        <dbReference type="PROSITE" id="PS50011"/>
    </source>
</evidence>
<feature type="compositionally biased region" description="Low complexity" evidence="13">
    <location>
        <begin position="492"/>
        <end position="513"/>
    </location>
</feature>
<name>A0A1V4JD58_PATFA</name>
<dbReference type="PROSITE" id="PS50011">
    <property type="entry name" value="PROTEIN_KINASE_DOM"/>
    <property type="match status" value="1"/>
</dbReference>
<dbReference type="GO" id="GO:0005925">
    <property type="term" value="C:focal adhesion"/>
    <property type="evidence" value="ECO:0007669"/>
    <property type="project" value="UniProtKB-SubCell"/>
</dbReference>
<dbReference type="GO" id="GO:0015629">
    <property type="term" value="C:actin cytoskeleton"/>
    <property type="evidence" value="ECO:0007669"/>
    <property type="project" value="TreeGrafter"/>
</dbReference>
<comment type="caution">
    <text evidence="15">The sequence shown here is derived from an EMBL/GenBank/DDBJ whole genome shotgun (WGS) entry which is preliminary data.</text>
</comment>
<proteinExistence type="inferred from homology"/>
<dbReference type="InterPro" id="IPR011009">
    <property type="entry name" value="Kinase-like_dom_sf"/>
</dbReference>
<keyword evidence="16" id="KW-1185">Reference proteome</keyword>
<evidence type="ECO:0000256" key="1">
    <source>
        <dbReference type="ARBA" id="ARBA00004245"/>
    </source>
</evidence>
<feature type="region of interest" description="Disordered" evidence="13">
    <location>
        <begin position="487"/>
        <end position="523"/>
    </location>
</feature>
<evidence type="ECO:0000256" key="11">
    <source>
        <dbReference type="ARBA" id="ARBA00080181"/>
    </source>
</evidence>
<dbReference type="PANTHER" id="PTHR22972:SF5">
    <property type="entry name" value="INACTIVE TYROSINE-PROTEIN KINASE PEAK1"/>
    <property type="match status" value="1"/>
</dbReference>
<evidence type="ECO:0000256" key="5">
    <source>
        <dbReference type="ARBA" id="ARBA00022949"/>
    </source>
</evidence>
<dbReference type="GO" id="GO:0005524">
    <property type="term" value="F:ATP binding"/>
    <property type="evidence" value="ECO:0007669"/>
    <property type="project" value="InterPro"/>
</dbReference>
<feature type="region of interest" description="Disordered" evidence="13">
    <location>
        <begin position="537"/>
        <end position="589"/>
    </location>
</feature>
<dbReference type="InterPro" id="IPR008266">
    <property type="entry name" value="Tyr_kinase_AS"/>
</dbReference>
<keyword evidence="15" id="KW-0418">Kinase</keyword>
<evidence type="ECO:0000313" key="15">
    <source>
        <dbReference type="EMBL" id="OPJ70106.1"/>
    </source>
</evidence>
<comment type="similarity">
    <text evidence="7">Belongs to the protein kinase superfamily.</text>
</comment>
<dbReference type="EMBL" id="LSYS01007908">
    <property type="protein sequence ID" value="OPJ70106.1"/>
    <property type="molecule type" value="Genomic_DNA"/>
</dbReference>
<feature type="compositionally biased region" description="Polar residues" evidence="13">
    <location>
        <begin position="885"/>
        <end position="907"/>
    </location>
</feature>
<feature type="region of interest" description="Disordered" evidence="13">
    <location>
        <begin position="720"/>
        <end position="800"/>
    </location>
</feature>
<dbReference type="Proteomes" id="UP000190648">
    <property type="component" value="Unassembled WGS sequence"/>
</dbReference>
<dbReference type="Gene3D" id="1.10.510.10">
    <property type="entry name" value="Transferase(Phosphotransferase) domain 1"/>
    <property type="match status" value="1"/>
</dbReference>
<evidence type="ECO:0000256" key="3">
    <source>
        <dbReference type="ARBA" id="ARBA00022490"/>
    </source>
</evidence>
<feature type="region of interest" description="Disordered" evidence="13">
    <location>
        <begin position="823"/>
        <end position="923"/>
    </location>
</feature>
<evidence type="ECO:0000256" key="2">
    <source>
        <dbReference type="ARBA" id="ARBA00004246"/>
    </source>
</evidence>
<keyword evidence="4" id="KW-0597">Phosphoprotein</keyword>